<gene>
    <name evidence="1" type="ORF">APY04_2591</name>
</gene>
<comment type="caution">
    <text evidence="1">The sequence shown here is derived from an EMBL/GenBank/DDBJ whole genome shotgun (WGS) entry which is preliminary data.</text>
</comment>
<name>A0A109BBZ6_HYPSL</name>
<proteinExistence type="predicted"/>
<dbReference type="STRING" id="121290.APY04_2591"/>
<dbReference type="AlphaFoldDB" id="A0A109BBZ6"/>
<dbReference type="PATRIC" id="fig|121290.4.peg.1462"/>
<evidence type="ECO:0000313" key="1">
    <source>
        <dbReference type="EMBL" id="KWT66004.1"/>
    </source>
</evidence>
<sequence length="64" mass="6971">MPGDHISHFANCAAGRSGDLAHPAGQALVGDSIFKPIFNRVQETRHLFTQNTVRSATRLPLTRS</sequence>
<accession>A0A109BBZ6</accession>
<dbReference type="Proteomes" id="UP000059074">
    <property type="component" value="Unassembled WGS sequence"/>
</dbReference>
<reference evidence="1 2" key="1">
    <citation type="submission" date="2015-10" db="EMBL/GenBank/DDBJ databases">
        <title>Transcriptomic analysis of a linuron degrading triple-species bacterial consortium.</title>
        <authorList>
            <person name="Albers P."/>
        </authorList>
    </citation>
    <scope>NUCLEOTIDE SEQUENCE [LARGE SCALE GENOMIC DNA]</scope>
    <source>
        <strain evidence="1 2">WDL6</strain>
    </source>
</reference>
<evidence type="ECO:0000313" key="2">
    <source>
        <dbReference type="Proteomes" id="UP000059074"/>
    </source>
</evidence>
<dbReference type="EMBL" id="LMTR01000074">
    <property type="protein sequence ID" value="KWT66004.1"/>
    <property type="molecule type" value="Genomic_DNA"/>
</dbReference>
<keyword evidence="2" id="KW-1185">Reference proteome</keyword>
<protein>
    <submittedName>
        <fullName evidence="1">Uncharacterized protein</fullName>
    </submittedName>
</protein>
<organism evidence="1 2">
    <name type="scientific">Hyphomicrobium sulfonivorans</name>
    <dbReference type="NCBI Taxonomy" id="121290"/>
    <lineage>
        <taxon>Bacteria</taxon>
        <taxon>Pseudomonadati</taxon>
        <taxon>Pseudomonadota</taxon>
        <taxon>Alphaproteobacteria</taxon>
        <taxon>Hyphomicrobiales</taxon>
        <taxon>Hyphomicrobiaceae</taxon>
        <taxon>Hyphomicrobium</taxon>
    </lineage>
</organism>